<evidence type="ECO:0000256" key="1">
    <source>
        <dbReference type="SAM" id="MobiDB-lite"/>
    </source>
</evidence>
<dbReference type="PROSITE" id="PS50994">
    <property type="entry name" value="INTEGRASE"/>
    <property type="match status" value="1"/>
</dbReference>
<dbReference type="PANTHER" id="PTHR42648">
    <property type="entry name" value="TRANSPOSASE, PUTATIVE-RELATED"/>
    <property type="match status" value="1"/>
</dbReference>
<protein>
    <submittedName>
        <fullName evidence="3">Zinc finger, CCHC-type containing protein</fullName>
    </submittedName>
</protein>
<dbReference type="InterPro" id="IPR001584">
    <property type="entry name" value="Integrase_cat-core"/>
</dbReference>
<accession>A0ABQ5CG80</accession>
<dbReference type="InterPro" id="IPR036397">
    <property type="entry name" value="RNaseH_sf"/>
</dbReference>
<sequence length="379" mass="43140">MENSKRGSIPMQDKPKLCKSQDASTPAEMLMTLKAEYIVALDTSKEDVWIRKFIYGFSFLPTNEVPTKMYCDNTEAITIANEPVITKDDNGVDPFTKALPFNKNSEHTKNIDLAFIETGFVGTHICNTLVGSVKVEHFSFEDNGFVNCFIDNGISVSKDGLLYFHAIPLDGIYEIDLHCANFNDSSIYVVSNKRAKLNLDSTLLWHCRLRHISKKQIERMKHDVSHASLEVENQLGKTIKLQHFDRASEYMSQEFLDHLKEHGIITHRTPPYTPQHNGVSKRKDRTLLDMNSLITQEASGSLEDLEIIQDEDTHPSENTSLHHDEDDQEINEPQSDIIHHELGDLNKHANYKAALLDPESDKWLAAMNVEMQSMKDNQV</sequence>
<dbReference type="PANTHER" id="PTHR42648:SF27">
    <property type="entry name" value="RNA-DIRECTED DNA POLYMERASE"/>
    <property type="match status" value="1"/>
</dbReference>
<dbReference type="EMBL" id="BQNB010014114">
    <property type="protein sequence ID" value="GJT24164.1"/>
    <property type="molecule type" value="Genomic_DNA"/>
</dbReference>
<dbReference type="Proteomes" id="UP001151760">
    <property type="component" value="Unassembled WGS sequence"/>
</dbReference>
<evidence type="ECO:0000313" key="3">
    <source>
        <dbReference type="EMBL" id="GJT24164.1"/>
    </source>
</evidence>
<organism evidence="3 4">
    <name type="scientific">Tanacetum coccineum</name>
    <dbReference type="NCBI Taxonomy" id="301880"/>
    <lineage>
        <taxon>Eukaryota</taxon>
        <taxon>Viridiplantae</taxon>
        <taxon>Streptophyta</taxon>
        <taxon>Embryophyta</taxon>
        <taxon>Tracheophyta</taxon>
        <taxon>Spermatophyta</taxon>
        <taxon>Magnoliopsida</taxon>
        <taxon>eudicotyledons</taxon>
        <taxon>Gunneridae</taxon>
        <taxon>Pentapetalae</taxon>
        <taxon>asterids</taxon>
        <taxon>campanulids</taxon>
        <taxon>Asterales</taxon>
        <taxon>Asteraceae</taxon>
        <taxon>Asteroideae</taxon>
        <taxon>Anthemideae</taxon>
        <taxon>Anthemidinae</taxon>
        <taxon>Tanacetum</taxon>
    </lineage>
</organism>
<dbReference type="Gene3D" id="3.30.420.10">
    <property type="entry name" value="Ribonuclease H-like superfamily/Ribonuclease H"/>
    <property type="match status" value="1"/>
</dbReference>
<evidence type="ECO:0000259" key="2">
    <source>
        <dbReference type="PROSITE" id="PS50994"/>
    </source>
</evidence>
<proteinExistence type="predicted"/>
<gene>
    <name evidence="3" type="ORF">Tco_0894101</name>
</gene>
<reference evidence="3" key="1">
    <citation type="journal article" date="2022" name="Int. J. Mol. Sci.">
        <title>Draft Genome of Tanacetum Coccineum: Genomic Comparison of Closely Related Tanacetum-Family Plants.</title>
        <authorList>
            <person name="Yamashiro T."/>
            <person name="Shiraishi A."/>
            <person name="Nakayama K."/>
            <person name="Satake H."/>
        </authorList>
    </citation>
    <scope>NUCLEOTIDE SEQUENCE</scope>
</reference>
<keyword evidence="4" id="KW-1185">Reference proteome</keyword>
<dbReference type="InterPro" id="IPR039537">
    <property type="entry name" value="Retrotran_Ty1/copia-like"/>
</dbReference>
<dbReference type="InterPro" id="IPR012337">
    <property type="entry name" value="RNaseH-like_sf"/>
</dbReference>
<name>A0ABQ5CG80_9ASTR</name>
<feature type="region of interest" description="Disordered" evidence="1">
    <location>
        <begin position="1"/>
        <end position="20"/>
    </location>
</feature>
<feature type="domain" description="Integrase catalytic" evidence="2">
    <location>
        <begin position="164"/>
        <end position="366"/>
    </location>
</feature>
<evidence type="ECO:0000313" key="4">
    <source>
        <dbReference type="Proteomes" id="UP001151760"/>
    </source>
</evidence>
<comment type="caution">
    <text evidence="3">The sequence shown here is derived from an EMBL/GenBank/DDBJ whole genome shotgun (WGS) entry which is preliminary data.</text>
</comment>
<dbReference type="SUPFAM" id="SSF53098">
    <property type="entry name" value="Ribonuclease H-like"/>
    <property type="match status" value="1"/>
</dbReference>
<reference evidence="3" key="2">
    <citation type="submission" date="2022-01" db="EMBL/GenBank/DDBJ databases">
        <authorList>
            <person name="Yamashiro T."/>
            <person name="Shiraishi A."/>
            <person name="Satake H."/>
            <person name="Nakayama K."/>
        </authorList>
    </citation>
    <scope>NUCLEOTIDE SEQUENCE</scope>
</reference>